<dbReference type="PROSITE" id="PS00028">
    <property type="entry name" value="ZINC_FINGER_C2H2_1"/>
    <property type="match status" value="3"/>
</dbReference>
<feature type="compositionally biased region" description="Polar residues" evidence="2">
    <location>
        <begin position="643"/>
        <end position="660"/>
    </location>
</feature>
<feature type="compositionally biased region" description="Polar residues" evidence="2">
    <location>
        <begin position="685"/>
        <end position="700"/>
    </location>
</feature>
<keyword evidence="1" id="KW-0863">Zinc-finger</keyword>
<reference evidence="4" key="1">
    <citation type="submission" date="2020-05" db="EMBL/GenBank/DDBJ databases">
        <title>Phylogenomic resolution of chytrid fungi.</title>
        <authorList>
            <person name="Stajich J.E."/>
            <person name="Amses K."/>
            <person name="Simmons R."/>
            <person name="Seto K."/>
            <person name="Myers J."/>
            <person name="Bonds A."/>
            <person name="Quandt C.A."/>
            <person name="Barry K."/>
            <person name="Liu P."/>
            <person name="Grigoriev I."/>
            <person name="Longcore J.E."/>
            <person name="James T.Y."/>
        </authorList>
    </citation>
    <scope>NUCLEOTIDE SEQUENCE</scope>
    <source>
        <strain evidence="4">JEL0318</strain>
    </source>
</reference>
<feature type="compositionally biased region" description="Basic residues" evidence="2">
    <location>
        <begin position="1"/>
        <end position="10"/>
    </location>
</feature>
<accession>A0AAD5WX25</accession>
<dbReference type="SMART" id="SM00355">
    <property type="entry name" value="ZnF_C2H2"/>
    <property type="match status" value="4"/>
</dbReference>
<proteinExistence type="predicted"/>
<organism evidence="4 5">
    <name type="scientific">Rhizophlyctis rosea</name>
    <dbReference type="NCBI Taxonomy" id="64517"/>
    <lineage>
        <taxon>Eukaryota</taxon>
        <taxon>Fungi</taxon>
        <taxon>Fungi incertae sedis</taxon>
        <taxon>Chytridiomycota</taxon>
        <taxon>Chytridiomycota incertae sedis</taxon>
        <taxon>Chytridiomycetes</taxon>
        <taxon>Rhizophlyctidales</taxon>
        <taxon>Rhizophlyctidaceae</taxon>
        <taxon>Rhizophlyctis</taxon>
    </lineage>
</organism>
<dbReference type="SUPFAM" id="SSF57667">
    <property type="entry name" value="beta-beta-alpha zinc fingers"/>
    <property type="match status" value="1"/>
</dbReference>
<evidence type="ECO:0000313" key="5">
    <source>
        <dbReference type="Proteomes" id="UP001212841"/>
    </source>
</evidence>
<feature type="compositionally biased region" description="Low complexity" evidence="2">
    <location>
        <begin position="625"/>
        <end position="642"/>
    </location>
</feature>
<dbReference type="PROSITE" id="PS50157">
    <property type="entry name" value="ZINC_FINGER_C2H2_2"/>
    <property type="match status" value="2"/>
</dbReference>
<evidence type="ECO:0000256" key="2">
    <source>
        <dbReference type="SAM" id="MobiDB-lite"/>
    </source>
</evidence>
<dbReference type="GO" id="GO:0008270">
    <property type="term" value="F:zinc ion binding"/>
    <property type="evidence" value="ECO:0007669"/>
    <property type="project" value="UniProtKB-KW"/>
</dbReference>
<protein>
    <recommendedName>
        <fullName evidence="3">C2H2-type domain-containing protein</fullName>
    </recommendedName>
</protein>
<keyword evidence="1" id="KW-0479">Metal-binding</keyword>
<name>A0AAD5WX25_9FUNG</name>
<evidence type="ECO:0000259" key="3">
    <source>
        <dbReference type="PROSITE" id="PS50157"/>
    </source>
</evidence>
<feature type="compositionally biased region" description="Acidic residues" evidence="2">
    <location>
        <begin position="947"/>
        <end position="956"/>
    </location>
</feature>
<feature type="region of interest" description="Disordered" evidence="2">
    <location>
        <begin position="1"/>
        <end position="36"/>
    </location>
</feature>
<feature type="compositionally biased region" description="Polar residues" evidence="2">
    <location>
        <begin position="17"/>
        <end position="36"/>
    </location>
</feature>
<keyword evidence="5" id="KW-1185">Reference proteome</keyword>
<feature type="compositionally biased region" description="Acidic residues" evidence="2">
    <location>
        <begin position="552"/>
        <end position="575"/>
    </location>
</feature>
<feature type="compositionally biased region" description="Acidic residues" evidence="2">
    <location>
        <begin position="512"/>
        <end position="521"/>
    </location>
</feature>
<gene>
    <name evidence="4" type="ORF">HK097_003750</name>
</gene>
<feature type="compositionally biased region" description="Low complexity" evidence="2">
    <location>
        <begin position="880"/>
        <end position="898"/>
    </location>
</feature>
<comment type="caution">
    <text evidence="4">The sequence shown here is derived from an EMBL/GenBank/DDBJ whole genome shotgun (WGS) entry which is preliminary data.</text>
</comment>
<feature type="domain" description="C2H2-type" evidence="3">
    <location>
        <begin position="906"/>
        <end position="936"/>
    </location>
</feature>
<feature type="compositionally biased region" description="Low complexity" evidence="2">
    <location>
        <begin position="810"/>
        <end position="821"/>
    </location>
</feature>
<feature type="region of interest" description="Disordered" evidence="2">
    <location>
        <begin position="155"/>
        <end position="465"/>
    </location>
</feature>
<feature type="compositionally biased region" description="Basic and acidic residues" evidence="2">
    <location>
        <begin position="701"/>
        <end position="715"/>
    </location>
</feature>
<dbReference type="Proteomes" id="UP001212841">
    <property type="component" value="Unassembled WGS sequence"/>
</dbReference>
<feature type="region of interest" description="Disordered" evidence="2">
    <location>
        <begin position="498"/>
        <end position="905"/>
    </location>
</feature>
<dbReference type="EMBL" id="JADGJD010001907">
    <property type="protein sequence ID" value="KAJ3036736.1"/>
    <property type="molecule type" value="Genomic_DNA"/>
</dbReference>
<dbReference type="AlphaFoldDB" id="A0AAD5WX25"/>
<feature type="compositionally biased region" description="Basic and acidic residues" evidence="2">
    <location>
        <begin position="800"/>
        <end position="809"/>
    </location>
</feature>
<feature type="compositionally biased region" description="Basic and acidic residues" evidence="2">
    <location>
        <begin position="538"/>
        <end position="551"/>
    </location>
</feature>
<dbReference type="InterPro" id="IPR013087">
    <property type="entry name" value="Znf_C2H2_type"/>
</dbReference>
<feature type="compositionally biased region" description="Polar residues" evidence="2">
    <location>
        <begin position="345"/>
        <end position="382"/>
    </location>
</feature>
<feature type="compositionally biased region" description="Pro residues" evidence="2">
    <location>
        <begin position="199"/>
        <end position="213"/>
    </location>
</feature>
<sequence length="1132" mass="121026">MANASKRKKSNGGPPTHRSSQPYSQDSPPFESPQPSAQPMTLNITIFVTTQPNFNPLSKRPVEACYLSYSYGLNIPAPETETATVDGIISGVKDVLVETLKVYEDMAVVVRNDQNCIVVGYNVVRDVFRDGESINAICYDVENVNWVSQKGIRSGGMDVQDGGEMDVVPDSQAPAHLTYPTSPASNPDPPSSPTLTPTPQNPPYSPAPATPTPKPKHRVPKSQLHALSTQCDTTTTPSSSTHHETHKIEDLVPDSQESIVVEQESKEVVDESQDVDAGCGSEDVDDRSEEREDTAPLPIDSQETVAESESVEGDIDENDHPSSSSSSSSDVDESSSQQTTQRTSPLRSHSLKTQQPPSIHTSVSLPPATDTEQITVPNTPSIESDDFTIPATQEPLINGSLPDTQPGAESDEEIVPATQVEGGVDADGSLEEVVEGGSKVVEEEEEEEVDTPTQEDDTSMKEDDASTQHIDTLDETVVAPTQDVDTLKETVDTFMEDVDALPTSIPPPIEQFSEDEEEEDVGPVFGVESQDLVGGMSERGDDVNVEVKDGGQDGEDGGDDAGDEDEDDDEDDTEPDFMMVESQQLVGSQDGLDDVESEGEDPKSNTKPDAATDSSSETEGEDPVSPTKFPSKSSKTFSSESPNPDTISFTSGLLDQNQSFDDIHPDRTMDSMGTEISFGEVVGVSTPQQQKVRRTYQSWRRSFDGSQGRDDGEVKDSDDDVGGCEDGVKGVDGKGEEDEEVGCGEERDVGMDEYESDVPPSRKKKNSKEVDKEQEDVVGGSEDGAGASGQAADGYESDDVPLHRKEKDTVGTTETTVGDVVPNNAEEARNADGYESDDVPLIIPKKNKKSASSHNDDSTATETPSTTIPPSPKKSKTKPKPTSTPSTADTTTESNTDPFAPTTKTYVCPLPTCQKEYNTSAGVRYHMKTVHPGVKLRAKPAIIEGLVEDSKDDDADGSVNGDDGGVKSPKTEGLLECPVGGCDKRYGSKTGLSYHLKVGHRGGDASLADTSMGDVSVGDVTVASTASGAGDLFCEKCGKKYTSLPGLRYHMINEHGVKLRTGKKRRRELVSPDADVRVAADGEGGGDGYETVVEEASSASVSAQRKGKYSCEVCGKGYRSLPGLKYHLGKND</sequence>
<keyword evidence="1" id="KW-0862">Zinc</keyword>
<feature type="compositionally biased region" description="Low complexity" evidence="2">
    <location>
        <begin position="322"/>
        <end position="344"/>
    </location>
</feature>
<dbReference type="PANTHER" id="PTHR24216">
    <property type="entry name" value="PAXILLIN-RELATED"/>
    <property type="match status" value="1"/>
</dbReference>
<evidence type="ECO:0000256" key="1">
    <source>
        <dbReference type="PROSITE-ProRule" id="PRU00042"/>
    </source>
</evidence>
<dbReference type="Gene3D" id="3.30.160.60">
    <property type="entry name" value="Classic Zinc Finger"/>
    <property type="match status" value="2"/>
</dbReference>
<feature type="compositionally biased region" description="Basic and acidic residues" evidence="2">
    <location>
        <begin position="241"/>
        <end position="250"/>
    </location>
</feature>
<feature type="region of interest" description="Disordered" evidence="2">
    <location>
        <begin position="947"/>
        <end position="972"/>
    </location>
</feature>
<dbReference type="InterPro" id="IPR036236">
    <property type="entry name" value="Znf_C2H2_sf"/>
</dbReference>
<feature type="domain" description="C2H2-type" evidence="3">
    <location>
        <begin position="975"/>
        <end position="1005"/>
    </location>
</feature>
<evidence type="ECO:0000313" key="4">
    <source>
        <dbReference type="EMBL" id="KAJ3036736.1"/>
    </source>
</evidence>
<feature type="compositionally biased region" description="Acidic residues" evidence="2">
    <location>
        <begin position="442"/>
        <end position="457"/>
    </location>
</feature>